<gene>
    <name evidence="6" type="ORF">FE263_03305</name>
</gene>
<dbReference type="PANTHER" id="PTHR33337">
    <property type="entry name" value="GFA DOMAIN-CONTAINING PROTEIN"/>
    <property type="match status" value="1"/>
</dbReference>
<dbReference type="PROSITE" id="PS51891">
    <property type="entry name" value="CENP_V_GFA"/>
    <property type="match status" value="1"/>
</dbReference>
<keyword evidence="4" id="KW-0456">Lyase</keyword>
<dbReference type="InterPro" id="IPR011057">
    <property type="entry name" value="Mss4-like_sf"/>
</dbReference>
<sequence>MGDQRVLEGGCLCGAVRYAIQGEPLGSVICHCRSCQRASSAPRLAFIGVSAGCFVLTSGTPVEYVSSPGVTRTFCGRCGSPLTYRRTGEPGSLDVTTISLDDPDAVSPTHHSWLEDAAGWDRLAGDLPTFTRSSRG</sequence>
<dbReference type="RefSeq" id="WP_138324491.1">
    <property type="nucleotide sequence ID" value="NZ_VCDI01000001.1"/>
</dbReference>
<dbReference type="InterPro" id="IPR006913">
    <property type="entry name" value="CENP-V/GFA"/>
</dbReference>
<keyword evidence="7" id="KW-1185">Reference proteome</keyword>
<keyword evidence="3" id="KW-0862">Zinc</keyword>
<keyword evidence="2" id="KW-0479">Metal-binding</keyword>
<feature type="domain" description="CENP-V/GFA" evidence="5">
    <location>
        <begin position="7"/>
        <end position="121"/>
    </location>
</feature>
<dbReference type="OrthoDB" id="9807246at2"/>
<evidence type="ECO:0000313" key="6">
    <source>
        <dbReference type="EMBL" id="TLU74239.1"/>
    </source>
</evidence>
<proteinExistence type="inferred from homology"/>
<dbReference type="PANTHER" id="PTHR33337:SF40">
    <property type="entry name" value="CENP-V_GFA DOMAIN-CONTAINING PROTEIN-RELATED"/>
    <property type="match status" value="1"/>
</dbReference>
<dbReference type="Gene3D" id="3.90.1590.10">
    <property type="entry name" value="glutathione-dependent formaldehyde- activating enzyme (gfa)"/>
    <property type="match status" value="1"/>
</dbReference>
<dbReference type="GO" id="GO:0046872">
    <property type="term" value="F:metal ion binding"/>
    <property type="evidence" value="ECO:0007669"/>
    <property type="project" value="UniProtKB-KW"/>
</dbReference>
<comment type="caution">
    <text evidence="6">The sequence shown here is derived from an EMBL/GenBank/DDBJ whole genome shotgun (WGS) entry which is preliminary data.</text>
</comment>
<evidence type="ECO:0000256" key="1">
    <source>
        <dbReference type="ARBA" id="ARBA00005495"/>
    </source>
</evidence>
<accession>A0A5R9JB65</accession>
<evidence type="ECO:0000256" key="2">
    <source>
        <dbReference type="ARBA" id="ARBA00022723"/>
    </source>
</evidence>
<comment type="similarity">
    <text evidence="1">Belongs to the Gfa family.</text>
</comment>
<dbReference type="Pfam" id="PF04828">
    <property type="entry name" value="GFA"/>
    <property type="match status" value="1"/>
</dbReference>
<dbReference type="EMBL" id="VCDI01000001">
    <property type="protein sequence ID" value="TLU74239.1"/>
    <property type="molecule type" value="Genomic_DNA"/>
</dbReference>
<organism evidence="6 7">
    <name type="scientific">Lichenicoccus roseus</name>
    <dbReference type="NCBI Taxonomy" id="2683649"/>
    <lineage>
        <taxon>Bacteria</taxon>
        <taxon>Pseudomonadati</taxon>
        <taxon>Pseudomonadota</taxon>
        <taxon>Alphaproteobacteria</taxon>
        <taxon>Acetobacterales</taxon>
        <taxon>Acetobacteraceae</taxon>
        <taxon>Lichenicoccus</taxon>
    </lineage>
</organism>
<protein>
    <submittedName>
        <fullName evidence="6">GFA family protein</fullName>
    </submittedName>
</protein>
<evidence type="ECO:0000259" key="5">
    <source>
        <dbReference type="PROSITE" id="PS51891"/>
    </source>
</evidence>
<dbReference type="GO" id="GO:0016846">
    <property type="term" value="F:carbon-sulfur lyase activity"/>
    <property type="evidence" value="ECO:0007669"/>
    <property type="project" value="InterPro"/>
</dbReference>
<evidence type="ECO:0000256" key="3">
    <source>
        <dbReference type="ARBA" id="ARBA00022833"/>
    </source>
</evidence>
<evidence type="ECO:0000256" key="4">
    <source>
        <dbReference type="ARBA" id="ARBA00023239"/>
    </source>
</evidence>
<evidence type="ECO:0000313" key="7">
    <source>
        <dbReference type="Proteomes" id="UP000305654"/>
    </source>
</evidence>
<dbReference type="AlphaFoldDB" id="A0A5R9JB65"/>
<dbReference type="Proteomes" id="UP000305654">
    <property type="component" value="Unassembled WGS sequence"/>
</dbReference>
<reference evidence="6 7" key="1">
    <citation type="submission" date="2019-05" db="EMBL/GenBank/DDBJ databases">
        <authorList>
            <person name="Pankratov T."/>
            <person name="Grouzdev D."/>
        </authorList>
    </citation>
    <scope>NUCLEOTIDE SEQUENCE [LARGE SCALE GENOMIC DNA]</scope>
    <source>
        <strain evidence="6 7">KEBCLARHB70R</strain>
    </source>
</reference>
<name>A0A5R9JB65_9PROT</name>
<dbReference type="SUPFAM" id="SSF51316">
    <property type="entry name" value="Mss4-like"/>
    <property type="match status" value="1"/>
</dbReference>